<dbReference type="Gene3D" id="3.40.50.150">
    <property type="entry name" value="Vaccinia Virus protein VP39"/>
    <property type="match status" value="1"/>
</dbReference>
<comment type="caution">
    <text evidence="4">The sequence shown here is derived from an EMBL/GenBank/DDBJ whole genome shotgun (WGS) entry which is preliminary data.</text>
</comment>
<keyword evidence="5" id="KW-1185">Reference proteome</keyword>
<keyword evidence="2" id="KW-0808">Transferase</keyword>
<evidence type="ECO:0000313" key="4">
    <source>
        <dbReference type="EMBL" id="GIH95330.1"/>
    </source>
</evidence>
<evidence type="ECO:0008006" key="6">
    <source>
        <dbReference type="Google" id="ProtNLM"/>
    </source>
</evidence>
<gene>
    <name evidence="4" type="ORF">Psi01_59600</name>
</gene>
<keyword evidence="3" id="KW-0680">Restriction system</keyword>
<reference evidence="4 5" key="1">
    <citation type="submission" date="2021-01" db="EMBL/GenBank/DDBJ databases">
        <title>Whole genome shotgun sequence of Planobispora siamensis NBRC 107568.</title>
        <authorList>
            <person name="Komaki H."/>
            <person name="Tamura T."/>
        </authorList>
    </citation>
    <scope>NUCLEOTIDE SEQUENCE [LARGE SCALE GENOMIC DNA]</scope>
    <source>
        <strain evidence="4 5">NBRC 107568</strain>
    </source>
</reference>
<proteinExistence type="predicted"/>
<evidence type="ECO:0000256" key="1">
    <source>
        <dbReference type="ARBA" id="ARBA00022603"/>
    </source>
</evidence>
<dbReference type="PRINTS" id="PR00105">
    <property type="entry name" value="C5METTRFRASE"/>
</dbReference>
<evidence type="ECO:0000313" key="5">
    <source>
        <dbReference type="Proteomes" id="UP000619788"/>
    </source>
</evidence>
<sequence>MAERMVLDLFAGPGGWDMGGRILRMPELHGYDIDADACTTARAAGFLRTQADVRAMDPDDFPDTLMCIISSPCPTFSRGGLLTGVSGDEPELLRKSIERMGDGYLGRCDEDAWQEIHHQVRDIRTALVLQALRWALCLPNARWIIAEQVPGARPIWMEMAAELASVTGDWRSCHVVTVHGDDLGLPSRRSRTFLIATRSHAPDLVDDLPMRAHWSCGRIDPPWEHPVTPRPLVPPISMAEALGWPAGERINTRGNRRTSGGNEFSADGPAWCLTEKARTWKRVSDGLRLTSGQAGLLTGFPADYPWQGSRSKQFLQAADVVAPMVAAAVMGATLGREILHADWRDLVRDYLAEIYPVGRATPGGYQGALFSLAV</sequence>
<dbReference type="AlphaFoldDB" id="A0A8J3WN32"/>
<protein>
    <recommendedName>
        <fullName evidence="6">DNA (cytosine-5-)-methyltransferase</fullName>
    </recommendedName>
</protein>
<dbReference type="InterPro" id="IPR001525">
    <property type="entry name" value="C5_MeTfrase"/>
</dbReference>
<dbReference type="InterPro" id="IPR029063">
    <property type="entry name" value="SAM-dependent_MTases_sf"/>
</dbReference>
<dbReference type="Proteomes" id="UP000619788">
    <property type="component" value="Unassembled WGS sequence"/>
</dbReference>
<dbReference type="RefSeq" id="WP_204067426.1">
    <property type="nucleotide sequence ID" value="NZ_BOOJ01000052.1"/>
</dbReference>
<evidence type="ECO:0000256" key="3">
    <source>
        <dbReference type="ARBA" id="ARBA00022747"/>
    </source>
</evidence>
<keyword evidence="1" id="KW-0489">Methyltransferase</keyword>
<dbReference type="SUPFAM" id="SSF53335">
    <property type="entry name" value="S-adenosyl-L-methionine-dependent methyltransferases"/>
    <property type="match status" value="1"/>
</dbReference>
<dbReference type="GO" id="GO:0009307">
    <property type="term" value="P:DNA restriction-modification system"/>
    <property type="evidence" value="ECO:0007669"/>
    <property type="project" value="UniProtKB-KW"/>
</dbReference>
<dbReference type="GO" id="GO:0032259">
    <property type="term" value="P:methylation"/>
    <property type="evidence" value="ECO:0007669"/>
    <property type="project" value="UniProtKB-KW"/>
</dbReference>
<evidence type="ECO:0000256" key="2">
    <source>
        <dbReference type="ARBA" id="ARBA00022679"/>
    </source>
</evidence>
<organism evidence="4 5">
    <name type="scientific">Planobispora siamensis</name>
    <dbReference type="NCBI Taxonomy" id="936338"/>
    <lineage>
        <taxon>Bacteria</taxon>
        <taxon>Bacillati</taxon>
        <taxon>Actinomycetota</taxon>
        <taxon>Actinomycetes</taxon>
        <taxon>Streptosporangiales</taxon>
        <taxon>Streptosporangiaceae</taxon>
        <taxon>Planobispora</taxon>
    </lineage>
</organism>
<accession>A0A8J3WN32</accession>
<dbReference type="GO" id="GO:0008168">
    <property type="term" value="F:methyltransferase activity"/>
    <property type="evidence" value="ECO:0007669"/>
    <property type="project" value="UniProtKB-KW"/>
</dbReference>
<dbReference type="Pfam" id="PF00145">
    <property type="entry name" value="DNA_methylase"/>
    <property type="match status" value="1"/>
</dbReference>
<name>A0A8J3WN32_9ACTN</name>
<dbReference type="EMBL" id="BOOJ01000052">
    <property type="protein sequence ID" value="GIH95330.1"/>
    <property type="molecule type" value="Genomic_DNA"/>
</dbReference>